<feature type="compositionally biased region" description="Low complexity" evidence="1">
    <location>
        <begin position="188"/>
        <end position="231"/>
    </location>
</feature>
<dbReference type="RefSeq" id="WP_213007144.1">
    <property type="nucleotide sequence ID" value="NZ_BOQN01000041.1"/>
</dbReference>
<sequence length="231" mass="23462">MKRTATYLVVAGTVGALGVAGTMFAYANWTIPSKPITVRVRTEKMPRGVTPSAAKQSGKAVVSWSAQEIGPGSKMDHYVVTAHSVDVPPLPDITRTVAATSGDTETVTFSAAEVAGGKWYWTIVPKLHLWVGTESGKSQRLNFPGTPAAGTAAAARSVDTSTTAPTTTTGEPADGAATPPAETDRPAETTATTAPAAAVPTEAATTTPAATPTTTSPAETPSPTETVTTGP</sequence>
<organism evidence="2 3">
    <name type="scientific">Paractinoplanes toevensis</name>
    <dbReference type="NCBI Taxonomy" id="571911"/>
    <lineage>
        <taxon>Bacteria</taxon>
        <taxon>Bacillati</taxon>
        <taxon>Actinomycetota</taxon>
        <taxon>Actinomycetes</taxon>
        <taxon>Micromonosporales</taxon>
        <taxon>Micromonosporaceae</taxon>
        <taxon>Paractinoplanes</taxon>
    </lineage>
</organism>
<protein>
    <submittedName>
        <fullName evidence="2">Uncharacterized protein</fullName>
    </submittedName>
</protein>
<gene>
    <name evidence="2" type="ORF">Ato02nite_030260</name>
</gene>
<comment type="caution">
    <text evidence="2">The sequence shown here is derived from an EMBL/GenBank/DDBJ whole genome shotgun (WGS) entry which is preliminary data.</text>
</comment>
<accession>A0A919W5F8</accession>
<feature type="region of interest" description="Disordered" evidence="1">
    <location>
        <begin position="137"/>
        <end position="231"/>
    </location>
</feature>
<dbReference type="AlphaFoldDB" id="A0A919W5F8"/>
<evidence type="ECO:0000313" key="2">
    <source>
        <dbReference type="EMBL" id="GIM91233.1"/>
    </source>
</evidence>
<evidence type="ECO:0000256" key="1">
    <source>
        <dbReference type="SAM" id="MobiDB-lite"/>
    </source>
</evidence>
<reference evidence="2 3" key="1">
    <citation type="submission" date="2021-03" db="EMBL/GenBank/DDBJ databases">
        <title>Whole genome shotgun sequence of Actinoplanes toevensis NBRC 105298.</title>
        <authorList>
            <person name="Komaki H."/>
            <person name="Tamura T."/>
        </authorList>
    </citation>
    <scope>NUCLEOTIDE SEQUENCE [LARGE SCALE GENOMIC DNA]</scope>
    <source>
        <strain evidence="2 3">NBRC 105298</strain>
    </source>
</reference>
<feature type="compositionally biased region" description="Low complexity" evidence="1">
    <location>
        <begin position="162"/>
        <end position="181"/>
    </location>
</feature>
<keyword evidence="3" id="KW-1185">Reference proteome</keyword>
<proteinExistence type="predicted"/>
<feature type="compositionally biased region" description="Low complexity" evidence="1">
    <location>
        <begin position="144"/>
        <end position="155"/>
    </location>
</feature>
<dbReference type="Proteomes" id="UP000677082">
    <property type="component" value="Unassembled WGS sequence"/>
</dbReference>
<dbReference type="EMBL" id="BOQN01000041">
    <property type="protein sequence ID" value="GIM91233.1"/>
    <property type="molecule type" value="Genomic_DNA"/>
</dbReference>
<evidence type="ECO:0000313" key="3">
    <source>
        <dbReference type="Proteomes" id="UP000677082"/>
    </source>
</evidence>
<name>A0A919W5F8_9ACTN</name>